<dbReference type="RefSeq" id="WP_245314900.1">
    <property type="nucleotide sequence ID" value="NZ_JAGGMV010000003.1"/>
</dbReference>
<dbReference type="Pfam" id="PF05199">
    <property type="entry name" value="GMC_oxred_C"/>
    <property type="match status" value="1"/>
</dbReference>
<keyword evidence="5" id="KW-0560">Oxidoreductase</keyword>
<dbReference type="PROSITE" id="PS51379">
    <property type="entry name" value="4FE4S_FER_2"/>
    <property type="match status" value="1"/>
</dbReference>
<dbReference type="AlphaFoldDB" id="A0A8J7UUT7"/>
<evidence type="ECO:0000256" key="2">
    <source>
        <dbReference type="ARBA" id="ARBA00010790"/>
    </source>
</evidence>
<proteinExistence type="inferred from homology"/>
<gene>
    <name evidence="7" type="ORF">J3E07_001101</name>
</gene>
<dbReference type="InterPro" id="IPR007867">
    <property type="entry name" value="GMC_OxRtase_C"/>
</dbReference>
<evidence type="ECO:0000313" key="8">
    <source>
        <dbReference type="Proteomes" id="UP000740329"/>
    </source>
</evidence>
<evidence type="ECO:0000256" key="1">
    <source>
        <dbReference type="ARBA" id="ARBA00001974"/>
    </source>
</evidence>
<dbReference type="InterPro" id="IPR051473">
    <property type="entry name" value="P2Ox-like"/>
</dbReference>
<evidence type="ECO:0000259" key="6">
    <source>
        <dbReference type="PROSITE" id="PS51379"/>
    </source>
</evidence>
<comment type="cofactor">
    <cofactor evidence="1">
        <name>FAD</name>
        <dbReference type="ChEBI" id="CHEBI:57692"/>
    </cofactor>
</comment>
<dbReference type="EMBL" id="JAGGMV010000003">
    <property type="protein sequence ID" value="MBP2201676.1"/>
    <property type="molecule type" value="Genomic_DNA"/>
</dbReference>
<dbReference type="InterPro" id="IPR017896">
    <property type="entry name" value="4Fe4S_Fe-S-bd"/>
</dbReference>
<dbReference type="Gene3D" id="3.50.50.60">
    <property type="entry name" value="FAD/NAD(P)-binding domain"/>
    <property type="match status" value="2"/>
</dbReference>
<dbReference type="SUPFAM" id="SSF51905">
    <property type="entry name" value="FAD/NAD(P)-binding domain"/>
    <property type="match status" value="1"/>
</dbReference>
<evidence type="ECO:0000256" key="4">
    <source>
        <dbReference type="ARBA" id="ARBA00022827"/>
    </source>
</evidence>
<dbReference type="GO" id="GO:0016614">
    <property type="term" value="F:oxidoreductase activity, acting on CH-OH group of donors"/>
    <property type="evidence" value="ECO:0007669"/>
    <property type="project" value="InterPro"/>
</dbReference>
<evidence type="ECO:0000256" key="5">
    <source>
        <dbReference type="ARBA" id="ARBA00023002"/>
    </source>
</evidence>
<keyword evidence="4" id="KW-0274">FAD</keyword>
<feature type="domain" description="4Fe-4S ferredoxin-type" evidence="6">
    <location>
        <begin position="145"/>
        <end position="175"/>
    </location>
</feature>
<name>A0A8J7UUT7_METVO</name>
<accession>A0A8J7UUT7</accession>
<protein>
    <submittedName>
        <fullName evidence="7">NAD-dependent dihydropyrimidine dehydrogenase PreA subunit</fullName>
    </submittedName>
</protein>
<dbReference type="Proteomes" id="UP000740329">
    <property type="component" value="Unassembled WGS sequence"/>
</dbReference>
<organism evidence="7 8">
    <name type="scientific">Methanococcus voltae</name>
    <dbReference type="NCBI Taxonomy" id="2188"/>
    <lineage>
        <taxon>Archaea</taxon>
        <taxon>Methanobacteriati</taxon>
        <taxon>Methanobacteriota</taxon>
        <taxon>Methanomada group</taxon>
        <taxon>Methanococci</taxon>
        <taxon>Methanococcales</taxon>
        <taxon>Methanococcaceae</taxon>
        <taxon>Methanococcus</taxon>
    </lineage>
</organism>
<keyword evidence="3" id="KW-0285">Flavoprotein</keyword>
<comment type="caution">
    <text evidence="7">The sequence shown here is derived from an EMBL/GenBank/DDBJ whole genome shotgun (WGS) entry which is preliminary data.</text>
</comment>
<dbReference type="InterPro" id="IPR036188">
    <property type="entry name" value="FAD/NAD-bd_sf"/>
</dbReference>
<evidence type="ECO:0000256" key="3">
    <source>
        <dbReference type="ARBA" id="ARBA00022630"/>
    </source>
</evidence>
<sequence>MANLKGNNMICKTCDTTKYDIPPRYDVLIIGAGVSGSSVYKELKKQLKSNKHNKNDLKIGIVEMGGLKPEYVIEKEGNNIETIYAKGIGGAGSYFVGNALEVNIKGLNLEKEYEELKKELNISVVPEECLSRYEVELINKGFKQTPKLVNFDKCINCGLCAHKGCEARAYFYEFLDITNEDFKESEIILNSKVIDISLKEQDNYKFEVILENESNNNTNNNTNNTNNNNINNNNFSIFAKNIVLCAGGVNSPRILSKLYAKENINSQDLGKNLFIDSFVTVGGVLIDSNINKEVPMAIYKDYGDYILSSHYSELLYNRIMEESENSMKIRKSDIFGFMIKIKDSENGSILENSISKPMSEKDVQIFMEAMATATPILRDLGINKIYSTIPRGSHPSGTCKLGKVVNNNFESNIKNLYVCDASILPESIGKPPILALMAISKKLSESLIKKLQ</sequence>
<comment type="similarity">
    <text evidence="2">Belongs to the GMC oxidoreductase family.</text>
</comment>
<evidence type="ECO:0000313" key="7">
    <source>
        <dbReference type="EMBL" id="MBP2201676.1"/>
    </source>
</evidence>
<reference evidence="7" key="1">
    <citation type="submission" date="2021-03" db="EMBL/GenBank/DDBJ databases">
        <title>Genomic Encyclopedia of Type Strains, Phase IV (KMG-V): Genome sequencing to study the core and pangenomes of soil and plant-associated prokaryotes.</title>
        <authorList>
            <person name="Whitman W."/>
        </authorList>
    </citation>
    <scope>NUCLEOTIDE SEQUENCE</scope>
    <source>
        <strain evidence="7">C4</strain>
    </source>
</reference>
<dbReference type="PANTHER" id="PTHR42784:SF1">
    <property type="entry name" value="PYRANOSE 2-OXIDASE"/>
    <property type="match status" value="1"/>
</dbReference>
<dbReference type="PANTHER" id="PTHR42784">
    <property type="entry name" value="PYRANOSE 2-OXIDASE"/>
    <property type="match status" value="1"/>
</dbReference>